<dbReference type="Proteomes" id="UP000663850">
    <property type="component" value="Unassembled WGS sequence"/>
</dbReference>
<reference evidence="2" key="1">
    <citation type="submission" date="2021-01" db="EMBL/GenBank/DDBJ databases">
        <authorList>
            <person name="Kaushik A."/>
        </authorList>
    </citation>
    <scope>NUCLEOTIDE SEQUENCE</scope>
    <source>
        <strain evidence="2">Type strain: AG8-Rh-89/</strain>
    </source>
</reference>
<feature type="region of interest" description="Disordered" evidence="1">
    <location>
        <begin position="177"/>
        <end position="199"/>
    </location>
</feature>
<protein>
    <recommendedName>
        <fullName evidence="4">Laminin domain protein</fullName>
    </recommendedName>
</protein>
<sequence>MFGYPDSQVYSPPELPPYLRSVCDLKPIVGAPGDDEVIGIHAVIRMAQQAVNVPGTGDPALIFRLSEHLFDVQMAKYRDRILGTVFPEVIITSYKRNVIYIYFQSTIYTPPTLPIHVAVQLEPVTGPPSEEEMIKVQSAIRSYQQFTNVPSIFDPHIDMELSQHLFDIQMASYTRRTKECHASSEPRHHPSSSFTENIQQPVVGEPDVSTNNIGTGANITDPYVLTQHMRAIGIQDAMERSNRLSEQANQLIERSNLLAERTNLLLERSIDPAEQPSRPSEHVNQLLERLNEHLDQSNRLAKESTQPVEQLGDALKSINRVLVRIQHAIVRNHKGNTIRALDCLVNEKGETPAISRTTSSLTFSDFSKHDGDRFPVVIDGVYQNSYIGNAWLAEFIHFYGIDDGLCEDGPGSQLKEGELYYNIMIQFKPA</sequence>
<evidence type="ECO:0000313" key="3">
    <source>
        <dbReference type="Proteomes" id="UP000663850"/>
    </source>
</evidence>
<organism evidence="2 3">
    <name type="scientific">Rhizoctonia solani</name>
    <dbReference type="NCBI Taxonomy" id="456999"/>
    <lineage>
        <taxon>Eukaryota</taxon>
        <taxon>Fungi</taxon>
        <taxon>Dikarya</taxon>
        <taxon>Basidiomycota</taxon>
        <taxon>Agaricomycotina</taxon>
        <taxon>Agaricomycetes</taxon>
        <taxon>Cantharellales</taxon>
        <taxon>Ceratobasidiaceae</taxon>
        <taxon>Rhizoctonia</taxon>
    </lineage>
</organism>
<accession>A0A8H3BLH4</accession>
<evidence type="ECO:0000256" key="1">
    <source>
        <dbReference type="SAM" id="MobiDB-lite"/>
    </source>
</evidence>
<name>A0A8H3BLH4_9AGAM</name>
<evidence type="ECO:0000313" key="2">
    <source>
        <dbReference type="EMBL" id="CAE6458857.1"/>
    </source>
</evidence>
<proteinExistence type="predicted"/>
<feature type="compositionally biased region" description="Basic and acidic residues" evidence="1">
    <location>
        <begin position="177"/>
        <end position="188"/>
    </location>
</feature>
<comment type="caution">
    <text evidence="2">The sequence shown here is derived from an EMBL/GenBank/DDBJ whole genome shotgun (WGS) entry which is preliminary data.</text>
</comment>
<dbReference type="AlphaFoldDB" id="A0A8H3BLH4"/>
<gene>
    <name evidence="2" type="ORF">RDB_LOCUS49024</name>
</gene>
<dbReference type="EMBL" id="CAJMWZ010002617">
    <property type="protein sequence ID" value="CAE6458857.1"/>
    <property type="molecule type" value="Genomic_DNA"/>
</dbReference>
<evidence type="ECO:0008006" key="4">
    <source>
        <dbReference type="Google" id="ProtNLM"/>
    </source>
</evidence>